<dbReference type="GO" id="GO:0019216">
    <property type="term" value="P:regulation of lipid metabolic process"/>
    <property type="evidence" value="ECO:0007669"/>
    <property type="project" value="TreeGrafter"/>
</dbReference>
<keyword evidence="5" id="KW-1185">Reference proteome</keyword>
<evidence type="ECO:0000256" key="1">
    <source>
        <dbReference type="ARBA" id="ARBA00007584"/>
    </source>
</evidence>
<dbReference type="AlphaFoldDB" id="A0A8J2RWV1"/>
<dbReference type="Proteomes" id="UP000789390">
    <property type="component" value="Unassembled WGS sequence"/>
</dbReference>
<evidence type="ECO:0000256" key="3">
    <source>
        <dbReference type="SAM" id="Coils"/>
    </source>
</evidence>
<dbReference type="PANTHER" id="PTHR12499:SF0">
    <property type="entry name" value="OPTIC ATROPHY 3 PROTEIN"/>
    <property type="match status" value="1"/>
</dbReference>
<dbReference type="Pfam" id="PF07047">
    <property type="entry name" value="OPA3"/>
    <property type="match status" value="1"/>
</dbReference>
<comment type="caution">
    <text evidence="4">The sequence shown here is derived from an EMBL/GenBank/DDBJ whole genome shotgun (WGS) entry which is preliminary data.</text>
</comment>
<organism evidence="4 5">
    <name type="scientific">Daphnia galeata</name>
    <dbReference type="NCBI Taxonomy" id="27404"/>
    <lineage>
        <taxon>Eukaryota</taxon>
        <taxon>Metazoa</taxon>
        <taxon>Ecdysozoa</taxon>
        <taxon>Arthropoda</taxon>
        <taxon>Crustacea</taxon>
        <taxon>Branchiopoda</taxon>
        <taxon>Diplostraca</taxon>
        <taxon>Cladocera</taxon>
        <taxon>Anomopoda</taxon>
        <taxon>Daphniidae</taxon>
        <taxon>Daphnia</taxon>
    </lineage>
</organism>
<gene>
    <name evidence="4" type="ORF">DGAL_LOCUS9587</name>
</gene>
<keyword evidence="2 3" id="KW-0175">Coiled coil</keyword>
<evidence type="ECO:0008006" key="6">
    <source>
        <dbReference type="Google" id="ProtNLM"/>
    </source>
</evidence>
<dbReference type="OrthoDB" id="2129069at2759"/>
<sequence length="222" mass="24506">MSALPVAKLAALVIKQLAKPLANLAKEKAKQSYFFRTYICMPPAQFYHRCEMKIKMWAMNLGKAVEIPKLNEAMAIELGGTLLGEGIIFVTGAVLVTAEVVRRNKKDAAIEQARRDEVESILDRLREMEIEASRQDAQLREINRLCMALQGKVESSSQESTVNDTKVEAARYDETKASKSSAISSNNSAVRVTLESASTVGESFAGHRRGIVYQAIDLIVKT</sequence>
<proteinExistence type="inferred from homology"/>
<dbReference type="GO" id="GO:0005739">
    <property type="term" value="C:mitochondrion"/>
    <property type="evidence" value="ECO:0007669"/>
    <property type="project" value="TreeGrafter"/>
</dbReference>
<accession>A0A8J2RWV1</accession>
<protein>
    <recommendedName>
        <fullName evidence="6">OPA3-like protein</fullName>
    </recommendedName>
</protein>
<evidence type="ECO:0000256" key="2">
    <source>
        <dbReference type="ARBA" id="ARBA00023054"/>
    </source>
</evidence>
<reference evidence="4" key="1">
    <citation type="submission" date="2021-11" db="EMBL/GenBank/DDBJ databases">
        <authorList>
            <person name="Schell T."/>
        </authorList>
    </citation>
    <scope>NUCLEOTIDE SEQUENCE</scope>
    <source>
        <strain evidence="4">M5</strain>
    </source>
</reference>
<dbReference type="InterPro" id="IPR010754">
    <property type="entry name" value="OPA3-like"/>
</dbReference>
<name>A0A8J2RWV1_9CRUS</name>
<comment type="similarity">
    <text evidence="1">Belongs to the OPA3 family.</text>
</comment>
<dbReference type="EMBL" id="CAKKLH010000223">
    <property type="protein sequence ID" value="CAH0106432.1"/>
    <property type="molecule type" value="Genomic_DNA"/>
</dbReference>
<evidence type="ECO:0000313" key="4">
    <source>
        <dbReference type="EMBL" id="CAH0106432.1"/>
    </source>
</evidence>
<dbReference type="PANTHER" id="PTHR12499">
    <property type="entry name" value="OPTIC ATROPHY 3 PROTEIN OPA3"/>
    <property type="match status" value="1"/>
</dbReference>
<feature type="coiled-coil region" evidence="3">
    <location>
        <begin position="118"/>
        <end position="145"/>
    </location>
</feature>
<evidence type="ECO:0000313" key="5">
    <source>
        <dbReference type="Proteomes" id="UP000789390"/>
    </source>
</evidence>